<protein>
    <submittedName>
        <fullName evidence="3">Acrosomal protein KIAA1210 homolog</fullName>
    </submittedName>
</protein>
<feature type="compositionally biased region" description="Basic and acidic residues" evidence="1">
    <location>
        <begin position="1232"/>
        <end position="1251"/>
    </location>
</feature>
<feature type="region of interest" description="Disordered" evidence="1">
    <location>
        <begin position="68"/>
        <end position="94"/>
    </location>
</feature>
<gene>
    <name evidence="3" type="primary">KIAA1210</name>
</gene>
<dbReference type="RefSeq" id="XP_022418696.1">
    <property type="nucleotide sequence ID" value="XM_022562988.1"/>
</dbReference>
<feature type="compositionally biased region" description="Polar residues" evidence="1">
    <location>
        <begin position="1307"/>
        <end position="1316"/>
    </location>
</feature>
<name>A0A2Y9MCF9_DELLE</name>
<dbReference type="KEGG" id="dle:111169070"/>
<feature type="compositionally biased region" description="Polar residues" evidence="1">
    <location>
        <begin position="1027"/>
        <end position="1036"/>
    </location>
</feature>
<organism evidence="2 3">
    <name type="scientific">Delphinapterus leucas</name>
    <name type="common">Beluga whale</name>
    <dbReference type="NCBI Taxonomy" id="9749"/>
    <lineage>
        <taxon>Eukaryota</taxon>
        <taxon>Metazoa</taxon>
        <taxon>Chordata</taxon>
        <taxon>Craniata</taxon>
        <taxon>Vertebrata</taxon>
        <taxon>Euteleostomi</taxon>
        <taxon>Mammalia</taxon>
        <taxon>Eutheria</taxon>
        <taxon>Laurasiatheria</taxon>
        <taxon>Artiodactyla</taxon>
        <taxon>Whippomorpha</taxon>
        <taxon>Cetacea</taxon>
        <taxon>Odontoceti</taxon>
        <taxon>Monodontidae</taxon>
        <taxon>Delphinapterus</taxon>
    </lineage>
</organism>
<dbReference type="CTD" id="57481"/>
<feature type="region of interest" description="Disordered" evidence="1">
    <location>
        <begin position="422"/>
        <end position="442"/>
    </location>
</feature>
<feature type="region of interest" description="Disordered" evidence="1">
    <location>
        <begin position="632"/>
        <end position="665"/>
    </location>
</feature>
<feature type="compositionally biased region" description="Polar residues" evidence="1">
    <location>
        <begin position="422"/>
        <end position="436"/>
    </location>
</feature>
<dbReference type="InParanoid" id="A0A2Y9MCF9"/>
<feature type="compositionally biased region" description="Basic and acidic residues" evidence="1">
    <location>
        <begin position="280"/>
        <end position="299"/>
    </location>
</feature>
<feature type="region of interest" description="Disordered" evidence="1">
    <location>
        <begin position="455"/>
        <end position="489"/>
    </location>
</feature>
<dbReference type="STRING" id="9749.A0A2Y9MCF9"/>
<feature type="compositionally biased region" description="Polar residues" evidence="1">
    <location>
        <begin position="237"/>
        <end position="260"/>
    </location>
</feature>
<sequence length="1347" mass="148492">MEVLEASDEGMLKFQKSLVAKHTLKLCLISISQIDETADPLFMQQTYEYPSERKEKSKFKGFKRLFGKKKKKEPEDAQGKRMLKPNLSSDSTNISSVKPVWEGRQTKPRAKSSMGNKALSHDSIFMLKSESERSGSRIRRSPKVQRGRLLQRSHIFRTLPRASTGSVHGAVFGAMPQSVPRSGVGVAGTKITEIPPWRPRQPSISSPFIQSDTVSKDFEEISVDDESLKSPRKKGSSHTILTLKKSSLQHITQRSETSNLGEPLLIEPKQAKPRLPLASEGEKSTTEWKEADQKKPKKDSTGWHIFTLTQKHVLKLNGMVLCASGWKQRNKTGIYEQKTRDQAANRDAAESQGYPFPAAYRRQCGRRGSSTSETSEHESKGRSFKASSRALGLGNGAWFPPASKTARDFRSWNLLLEKQVMGQSPTARTESATPQELLSDKDDMKRRNAGIDFERRKAPASQPIPEDMEESMVSGLSPSREDGASGAEKTEAGAALLPVVGSPSTTRDIFSVALEGQVFMDPSDSQSEEEEASSFDLKNVQFKMKSAQDTYKEKSPGSVLQAFTASASTSDSLLRALVEGGISAERLPPRSLSPSSWELKAEAIASEGTSESDSGSEQQLALGYLFQPSKKHKNEQEVFPESESSAAEVSGPEQQQAPRRWAPRYSSRALGKPEVEAVFSCYESASKEGSGFGQQRAPRHSLQPLRKSKDGQEVFAESGFVVQMTGSDEQLAPRCASQTSGRPKDQKEVSWASKNVPGVWGASVQQVPPRHPFQSWVGPTSEQQASAGPESTAAEWGISMEPRPPRVTSQARRRPVVKQPISAGPESVDIEGDASTKLLPSKHSRATVRPKLQQMSSYEGAAVEVGIPGRSLPPKYPAQWVNKFKVEEMSSRLESMAVEEGISKESVLPNRLFQLFMKFMVQHIFSEIPSTEEGIHVDPLSSNQPSKSLSRPKVEHQVFSGYEGTDTEGGIFLKQLPAKSPSPCLGRPEGLQEVFSHSESTPVKCSSSKEQLPCRHPGQAEDEAEFQPQTFSTGPVSATVEWRGSEEHLPPRHPFQSPAAPEHQQQVFSSPMRAAAEGSMLESDPSCWSLPRDPASANKTKKHSQGSEDLSKNVPIPATKTVKFTDAPVWQTSTSWGTYSKEEVLESGDQGNRHSNLYTNRAVVENIFGVQLRKTSSSQKYKGEKRDFTKLPSVSQRGKAPGRQSDHATSEPAWITMINQRQGSLQANIPVKEPETKNRAGAKAETKEPRYGRTGLADENQQRRVFTSDVNRQEKMAPKPPKSTKAVGFEDEKIFQVPSTEKETRRSSTLPATLQQPAEPAEPAEPVWFSLAKKKAKAWSRVAKTMQ</sequence>
<evidence type="ECO:0000256" key="1">
    <source>
        <dbReference type="SAM" id="MobiDB-lite"/>
    </source>
</evidence>
<feature type="region of interest" description="Disordered" evidence="1">
    <location>
        <begin position="222"/>
        <end position="299"/>
    </location>
</feature>
<feature type="compositionally biased region" description="Basic and acidic residues" evidence="1">
    <location>
        <begin position="337"/>
        <end position="349"/>
    </location>
</feature>
<feature type="region of interest" description="Disordered" evidence="1">
    <location>
        <begin position="333"/>
        <end position="385"/>
    </location>
</feature>
<accession>A0A2Y9MCF9</accession>
<feature type="region of interest" description="Disordered" evidence="1">
    <location>
        <begin position="983"/>
        <end position="1113"/>
    </location>
</feature>
<feature type="compositionally biased region" description="Basic and acidic residues" evidence="1">
    <location>
        <begin position="1297"/>
        <end position="1306"/>
    </location>
</feature>
<feature type="region of interest" description="Disordered" evidence="1">
    <location>
        <begin position="1226"/>
        <end position="1262"/>
    </location>
</feature>
<feature type="region of interest" description="Disordered" evidence="1">
    <location>
        <begin position="800"/>
        <end position="831"/>
    </location>
</feature>
<dbReference type="Proteomes" id="UP000248483">
    <property type="component" value="Unplaced"/>
</dbReference>
<dbReference type="PANTHER" id="PTHR47743">
    <property type="entry name" value="KIAA1210 / KIAA1211 FAMILY MEMBER"/>
    <property type="match status" value="1"/>
</dbReference>
<dbReference type="PANTHER" id="PTHR47743:SF2">
    <property type="entry name" value="ACROSOMAL PROTEIN KIAA1210"/>
    <property type="match status" value="1"/>
</dbReference>
<feature type="compositionally biased region" description="Polar residues" evidence="1">
    <location>
        <begin position="642"/>
        <end position="657"/>
    </location>
</feature>
<feature type="region of interest" description="Disordered" evidence="1">
    <location>
        <begin position="1175"/>
        <end position="1212"/>
    </location>
</feature>
<feature type="compositionally biased region" description="Basic and acidic residues" evidence="1">
    <location>
        <begin position="479"/>
        <end position="489"/>
    </location>
</feature>
<feature type="compositionally biased region" description="Polar residues" evidence="1">
    <location>
        <begin position="995"/>
        <end position="1010"/>
    </location>
</feature>
<feature type="region of interest" description="Disordered" evidence="1">
    <location>
        <begin position="1297"/>
        <end position="1326"/>
    </location>
</feature>
<dbReference type="GeneID" id="111169070"/>
<evidence type="ECO:0000313" key="2">
    <source>
        <dbReference type="Proteomes" id="UP000248483"/>
    </source>
</evidence>
<reference evidence="3" key="1">
    <citation type="submission" date="2025-08" db="UniProtKB">
        <authorList>
            <consortium name="RefSeq"/>
        </authorList>
    </citation>
    <scope>IDENTIFICATION</scope>
    <source>
        <tissue evidence="3">Blood</tissue>
    </source>
</reference>
<dbReference type="InterPro" id="IPR026713">
    <property type="entry name" value="CRACD-like"/>
</dbReference>
<feature type="compositionally biased region" description="Low complexity" evidence="1">
    <location>
        <begin position="1317"/>
        <end position="1326"/>
    </location>
</feature>
<keyword evidence="2" id="KW-1185">Reference proteome</keyword>
<proteinExistence type="predicted"/>
<evidence type="ECO:0000313" key="3">
    <source>
        <dbReference type="RefSeq" id="XP_022418696.1"/>
    </source>
</evidence>